<dbReference type="EMBL" id="QYUK01000011">
    <property type="protein sequence ID" value="RJF86392.1"/>
    <property type="molecule type" value="Genomic_DNA"/>
</dbReference>
<dbReference type="GO" id="GO:0008047">
    <property type="term" value="F:enzyme activator activity"/>
    <property type="evidence" value="ECO:0007669"/>
    <property type="project" value="InterPro"/>
</dbReference>
<keyword evidence="2 5" id="KW-0645">Protease</keyword>
<evidence type="ECO:0000256" key="4">
    <source>
        <dbReference type="ARBA" id="ARBA00022801"/>
    </source>
</evidence>
<accession>A0A418W8R2</accession>
<protein>
    <submittedName>
        <fullName evidence="5">Hydrogenase maturation protease</fullName>
    </submittedName>
</protein>
<dbReference type="Pfam" id="PF01750">
    <property type="entry name" value="HycI"/>
    <property type="match status" value="1"/>
</dbReference>
<dbReference type="GO" id="GO:0004190">
    <property type="term" value="F:aspartic-type endopeptidase activity"/>
    <property type="evidence" value="ECO:0007669"/>
    <property type="project" value="UniProtKB-KW"/>
</dbReference>
<dbReference type="PRINTS" id="PR00446">
    <property type="entry name" value="HYDRGNUPTAKE"/>
</dbReference>
<dbReference type="GO" id="GO:0016485">
    <property type="term" value="P:protein processing"/>
    <property type="evidence" value="ECO:0007669"/>
    <property type="project" value="TreeGrafter"/>
</dbReference>
<dbReference type="InterPro" id="IPR023430">
    <property type="entry name" value="Pept_HybD-like_dom_sf"/>
</dbReference>
<dbReference type="PANTHER" id="PTHR30302">
    <property type="entry name" value="HYDROGENASE 1 MATURATION PROTEASE"/>
    <property type="match status" value="1"/>
</dbReference>
<keyword evidence="3" id="KW-0064">Aspartyl protease</keyword>
<dbReference type="AlphaFoldDB" id="A0A418W8R2"/>
<evidence type="ECO:0000256" key="2">
    <source>
        <dbReference type="ARBA" id="ARBA00022670"/>
    </source>
</evidence>
<proteinExistence type="inferred from homology"/>
<evidence type="ECO:0000256" key="3">
    <source>
        <dbReference type="ARBA" id="ARBA00022750"/>
    </source>
</evidence>
<dbReference type="RefSeq" id="WP_119777030.1">
    <property type="nucleotide sequence ID" value="NZ_QYUK01000011.1"/>
</dbReference>
<sequence>MIAVIGCGNPNRSDDGAGAGVLHLLKARGVGAGREDIRLLDAGTDGMSVMFAARGCRALIIIDAARSGSTPGDLFEVPGAELEQSHKPTLTLHDFRWDHALFAGRKIYGQDFPADVTVLLIEAASLDFGIGLSAPVSAAVERAADRVELLLAERQGRREAAS</sequence>
<dbReference type="OrthoDB" id="9792731at2"/>
<evidence type="ECO:0000256" key="1">
    <source>
        <dbReference type="ARBA" id="ARBA00006814"/>
    </source>
</evidence>
<name>A0A418W8R2_9PROT</name>
<dbReference type="InterPro" id="IPR000671">
    <property type="entry name" value="Peptidase_A31"/>
</dbReference>
<dbReference type="PANTHER" id="PTHR30302:SF1">
    <property type="entry name" value="HYDROGENASE 2 MATURATION PROTEASE"/>
    <property type="match status" value="1"/>
</dbReference>
<dbReference type="Proteomes" id="UP000284605">
    <property type="component" value="Unassembled WGS sequence"/>
</dbReference>
<dbReference type="SUPFAM" id="SSF53163">
    <property type="entry name" value="HybD-like"/>
    <property type="match status" value="1"/>
</dbReference>
<reference evidence="5 6" key="1">
    <citation type="submission" date="2018-09" db="EMBL/GenBank/DDBJ databases">
        <authorList>
            <person name="Zhu H."/>
        </authorList>
    </citation>
    <scope>NUCLEOTIDE SEQUENCE [LARGE SCALE GENOMIC DNA]</scope>
    <source>
        <strain evidence="5 6">K1W22B-8</strain>
    </source>
</reference>
<gene>
    <name evidence="5" type="ORF">D3874_04605</name>
</gene>
<dbReference type="NCBIfam" id="TIGR00072">
    <property type="entry name" value="hydrog_prot"/>
    <property type="match status" value="1"/>
</dbReference>
<keyword evidence="6" id="KW-1185">Reference proteome</keyword>
<dbReference type="Gene3D" id="3.40.50.1450">
    <property type="entry name" value="HybD-like"/>
    <property type="match status" value="1"/>
</dbReference>
<organism evidence="5 6">
    <name type="scientific">Oleomonas cavernae</name>
    <dbReference type="NCBI Taxonomy" id="2320859"/>
    <lineage>
        <taxon>Bacteria</taxon>
        <taxon>Pseudomonadati</taxon>
        <taxon>Pseudomonadota</taxon>
        <taxon>Alphaproteobacteria</taxon>
        <taxon>Acetobacterales</taxon>
        <taxon>Acetobacteraceae</taxon>
        <taxon>Oleomonas</taxon>
    </lineage>
</organism>
<keyword evidence="4" id="KW-0378">Hydrolase</keyword>
<comment type="similarity">
    <text evidence="1">Belongs to the peptidase A31 family.</text>
</comment>
<evidence type="ECO:0000313" key="6">
    <source>
        <dbReference type="Proteomes" id="UP000284605"/>
    </source>
</evidence>
<comment type="caution">
    <text evidence="5">The sequence shown here is derived from an EMBL/GenBank/DDBJ whole genome shotgun (WGS) entry which is preliminary data.</text>
</comment>
<evidence type="ECO:0000313" key="5">
    <source>
        <dbReference type="EMBL" id="RJF86392.1"/>
    </source>
</evidence>